<dbReference type="AlphaFoldDB" id="A0A6V7ECQ3"/>
<evidence type="ECO:0000313" key="4">
    <source>
        <dbReference type="Proteomes" id="UP000515406"/>
    </source>
</evidence>
<reference evidence="3 4" key="1">
    <citation type="submission" date="2020-07" db="EMBL/GenBank/DDBJ databases">
        <authorList>
            <person name="Pothier F. J."/>
        </authorList>
    </citation>
    <scope>NUCLEOTIDE SEQUENCE [LARGE SCALE GENOMIC DNA]</scope>
    <source>
        <strain evidence="3 4">CFBP 498</strain>
    </source>
</reference>
<feature type="transmembrane region" description="Helical" evidence="2">
    <location>
        <begin position="95"/>
        <end position="118"/>
    </location>
</feature>
<proteinExistence type="predicted"/>
<feature type="transmembrane region" description="Helical" evidence="2">
    <location>
        <begin position="33"/>
        <end position="56"/>
    </location>
</feature>
<protein>
    <recommendedName>
        <fullName evidence="5">Transmembrane protein</fullName>
    </recommendedName>
</protein>
<sequence length="243" mass="27189">MRHTEIVRSKRSTSLPEDPNSASSRRSWSITRFVGSLAAMTTLAGIVLHGCGHVAYTSYLRAWGVQADLFPQSADWKVVRGYYAVVLQGFGMFSAFPWGSIAIAFFTLWLAIWVYRLPAQSVRNGRLQDFYRRHPRVKLGLTSGGIAFSGIYLALTLYSVGLLVSTIPGVIGERYGKKEAVTEKRRLLGPVSRGDTELWEKGERKIRGHIIASSSDLIAIYNTDLHQVRTLSRGDWEIRRVGL</sequence>
<organism evidence="3 4">
    <name type="scientific">Xanthomonas hortorum pv. vitians</name>
    <dbReference type="NCBI Taxonomy" id="83224"/>
    <lineage>
        <taxon>Bacteria</taxon>
        <taxon>Pseudomonadati</taxon>
        <taxon>Pseudomonadota</taxon>
        <taxon>Gammaproteobacteria</taxon>
        <taxon>Lysobacterales</taxon>
        <taxon>Lysobacteraceae</taxon>
        <taxon>Xanthomonas</taxon>
    </lineage>
</organism>
<feature type="transmembrane region" description="Helical" evidence="2">
    <location>
        <begin position="139"/>
        <end position="164"/>
    </location>
</feature>
<gene>
    <name evidence="3" type="ORF">CFBP498_34160</name>
</gene>
<keyword evidence="2" id="KW-1133">Transmembrane helix</keyword>
<dbReference type="EMBL" id="LR828257">
    <property type="protein sequence ID" value="CAD0348995.1"/>
    <property type="molecule type" value="Genomic_DNA"/>
</dbReference>
<keyword evidence="4" id="KW-1185">Reference proteome</keyword>
<evidence type="ECO:0000256" key="1">
    <source>
        <dbReference type="SAM" id="MobiDB-lite"/>
    </source>
</evidence>
<keyword evidence="2" id="KW-0472">Membrane</keyword>
<dbReference type="Proteomes" id="UP000515406">
    <property type="component" value="Chromosome"/>
</dbReference>
<keyword evidence="2" id="KW-0812">Transmembrane</keyword>
<accession>A0A6V7ECQ3</accession>
<dbReference type="EMBL" id="LR828257">
    <property type="protein sequence ID" value="CAD0348988.1"/>
    <property type="molecule type" value="Genomic_DNA"/>
</dbReference>
<feature type="region of interest" description="Disordered" evidence="1">
    <location>
        <begin position="1"/>
        <end position="24"/>
    </location>
</feature>
<evidence type="ECO:0000256" key="2">
    <source>
        <dbReference type="SAM" id="Phobius"/>
    </source>
</evidence>
<feature type="compositionally biased region" description="Polar residues" evidence="1">
    <location>
        <begin position="12"/>
        <end position="24"/>
    </location>
</feature>
<name>A0A6V7ECQ3_9XANT</name>
<evidence type="ECO:0008006" key="5">
    <source>
        <dbReference type="Google" id="ProtNLM"/>
    </source>
</evidence>
<evidence type="ECO:0000313" key="3">
    <source>
        <dbReference type="EMBL" id="CAD0348988.1"/>
    </source>
</evidence>